<feature type="compositionally biased region" description="Low complexity" evidence="1">
    <location>
        <begin position="956"/>
        <end position="1022"/>
    </location>
</feature>
<dbReference type="EMBL" id="JAMFLX010000019">
    <property type="protein sequence ID" value="MCL6271036.1"/>
    <property type="molecule type" value="Genomic_DNA"/>
</dbReference>
<protein>
    <submittedName>
        <fullName evidence="2">Uncharacterized protein</fullName>
    </submittedName>
</protein>
<dbReference type="RefSeq" id="WP_249700369.1">
    <property type="nucleotide sequence ID" value="NZ_JAMFLX010000019.1"/>
</dbReference>
<feature type="region of interest" description="Disordered" evidence="1">
    <location>
        <begin position="763"/>
        <end position="1022"/>
    </location>
</feature>
<evidence type="ECO:0000313" key="3">
    <source>
        <dbReference type="Proteomes" id="UP001203338"/>
    </source>
</evidence>
<evidence type="ECO:0000313" key="2">
    <source>
        <dbReference type="EMBL" id="MCL6271036.1"/>
    </source>
</evidence>
<accession>A0ABT0PII2</accession>
<gene>
    <name evidence="2" type="ORF">M3P05_13980</name>
</gene>
<name>A0ABT0PII2_9GAMM</name>
<sequence>MAAASPAVATSTMEDMLTTFGGAQKPNDSFISHPELQDRVKKHPEWSWLPGYKWNSLSSQPYTMAGRTWEALSGEIAPVASTVALYVLTKQFGLQYQRLTKESGLPFANLAWRLGEAVGDLSTTNSNPELMWRLFASNIDLLMSSESSSSKSFWMLRRLLAYAPTLLPSGIDTLRQHVMHQVGYAGIAFAKPSLNEHFALTLITSSSADDPGRPNSAYLDLDFVHQATPYTTPKGRLEKALVDLDSLSRETELTRLRFYPAILGDQRKGGKLVLYVRPYFKHQPGPLIRFPASFGSSNDKIWVTDAVDRSILQGVYNDSQYTVVKYLNELMGYGKSMITPFSDMILETVPELVKWAVDQPTARDYGYTFEEQMHTAATPENITIDDTVNFGLPAKPKQSIHHTVVSLGDKGFFFFDDYWSQRIDLPLITINTDVSAESIKQKSLDSLEDHLAWQPYYGAEKIFFTFTKGMAYSWMTSNLMKARNTELSEDLAKSVRYSEAPDYPTFDKLKDLDQLAPTDEEWGAATETARKEFETKDPQPYKAYNDLKVNLDQKTGELAAKDTELKTKTGEFEQAEAAHKQANQDYDTQRNGLGLTDAQLAAVKGFETKYKDLEAKTLPDADRATQKQTIDNSLNSAEDKVKEAVNAFNGFAAQRTALRTIQTDHARISTEKNTLSSEVTTLDDKVFNAKLVSESGSRLAAIEVLNVAAQNKGDINKENLQRVKDLHADKHIKITRSGDYVSGISDLARNVLHTLTFNVFNKAKPVTPPAAPATPVTPAPGATPPTPPGPGGGAPADTTPPIPPVSAADTTPPPATTGTGTASPSKSTTASSVVSTAASSHPPQTVGGYIVTPRQSPGNQSSPTTTTASIPAATMTTSSTANTNTTPIVPPTSATSPTSDTPTSATPPTSDAPTSAAPPTSDAPTSVAPPTSDAPTSVAPPTSDAPTSVAPPTLDAPTSVAPPTSDAPTSATSPTSGAPTSATSPTSGAPTSATSPTSDTPKSEAATSVASTSTATTSTSSS</sequence>
<proteinExistence type="predicted"/>
<reference evidence="2 3" key="1">
    <citation type="submission" date="2022-05" db="EMBL/GenBank/DDBJ databases">
        <authorList>
            <person name="Park J.-S."/>
        </authorList>
    </citation>
    <scope>NUCLEOTIDE SEQUENCE [LARGE SCALE GENOMIC DNA]</scope>
    <source>
        <strain evidence="2 3">2012CJ34-2</strain>
    </source>
</reference>
<evidence type="ECO:0000256" key="1">
    <source>
        <dbReference type="SAM" id="MobiDB-lite"/>
    </source>
</evidence>
<feature type="compositionally biased region" description="Pro residues" evidence="1">
    <location>
        <begin position="766"/>
        <end position="790"/>
    </location>
</feature>
<organism evidence="2 3">
    <name type="scientific">Parendozoicomonas callyspongiae</name>
    <dbReference type="NCBI Taxonomy" id="2942213"/>
    <lineage>
        <taxon>Bacteria</taxon>
        <taxon>Pseudomonadati</taxon>
        <taxon>Pseudomonadota</taxon>
        <taxon>Gammaproteobacteria</taxon>
        <taxon>Oceanospirillales</taxon>
        <taxon>Endozoicomonadaceae</taxon>
        <taxon>Parendozoicomonas</taxon>
    </lineage>
</organism>
<comment type="caution">
    <text evidence="2">The sequence shown here is derived from an EMBL/GenBank/DDBJ whole genome shotgun (WGS) entry which is preliminary data.</text>
</comment>
<feature type="compositionally biased region" description="Low complexity" evidence="1">
    <location>
        <begin position="861"/>
        <end position="931"/>
    </location>
</feature>
<keyword evidence="3" id="KW-1185">Reference proteome</keyword>
<feature type="compositionally biased region" description="Low complexity" evidence="1">
    <location>
        <begin position="805"/>
        <end position="843"/>
    </location>
</feature>
<dbReference type="Proteomes" id="UP001203338">
    <property type="component" value="Unassembled WGS sequence"/>
</dbReference>